<dbReference type="InterPro" id="IPR036388">
    <property type="entry name" value="WH-like_DNA-bd_sf"/>
</dbReference>
<dbReference type="PROSITE" id="PS50043">
    <property type="entry name" value="HTH_LUXR_2"/>
    <property type="match status" value="1"/>
</dbReference>
<organism evidence="5 6">
    <name type="scientific">Hyphomicrobium facile</name>
    <dbReference type="NCBI Taxonomy" id="51670"/>
    <lineage>
        <taxon>Bacteria</taxon>
        <taxon>Pseudomonadati</taxon>
        <taxon>Pseudomonadota</taxon>
        <taxon>Alphaproteobacteria</taxon>
        <taxon>Hyphomicrobiales</taxon>
        <taxon>Hyphomicrobiaceae</taxon>
        <taxon>Hyphomicrobium</taxon>
    </lineage>
</organism>
<dbReference type="InterPro" id="IPR000792">
    <property type="entry name" value="Tscrpt_reg_LuxR_C"/>
</dbReference>
<dbReference type="CDD" id="cd06170">
    <property type="entry name" value="LuxR_C_like"/>
    <property type="match status" value="1"/>
</dbReference>
<dbReference type="STRING" id="51670.SAMN04488557_2385"/>
<dbReference type="AlphaFoldDB" id="A0A1I7NJ28"/>
<accession>A0A1I7NJ28</accession>
<dbReference type="Gene3D" id="1.10.10.10">
    <property type="entry name" value="Winged helix-like DNA-binding domain superfamily/Winged helix DNA-binding domain"/>
    <property type="match status" value="1"/>
</dbReference>
<evidence type="ECO:0000256" key="2">
    <source>
        <dbReference type="ARBA" id="ARBA00023125"/>
    </source>
</evidence>
<dbReference type="Pfam" id="PF00196">
    <property type="entry name" value="GerE"/>
    <property type="match status" value="1"/>
</dbReference>
<keyword evidence="1" id="KW-0805">Transcription regulation</keyword>
<dbReference type="EMBL" id="FPCH01000002">
    <property type="protein sequence ID" value="SFV34629.1"/>
    <property type="molecule type" value="Genomic_DNA"/>
</dbReference>
<keyword evidence="2" id="KW-0238">DNA-binding</keyword>
<evidence type="ECO:0000313" key="5">
    <source>
        <dbReference type="EMBL" id="SFV34629.1"/>
    </source>
</evidence>
<dbReference type="InterPro" id="IPR016032">
    <property type="entry name" value="Sig_transdc_resp-reg_C-effctor"/>
</dbReference>
<evidence type="ECO:0000313" key="6">
    <source>
        <dbReference type="Proteomes" id="UP000199423"/>
    </source>
</evidence>
<dbReference type="PANTHER" id="PTHR44688:SF16">
    <property type="entry name" value="DNA-BINDING TRANSCRIPTIONAL ACTIVATOR DEVR_DOSR"/>
    <property type="match status" value="1"/>
</dbReference>
<dbReference type="Proteomes" id="UP000199423">
    <property type="component" value="Unassembled WGS sequence"/>
</dbReference>
<sequence length="210" mass="23055">MDVNTKTGAQDGSHKIALARYPVGESYFDHCDDDKHRSEIQSLLKRKRSLISFVVPSRPKQKQWFVVIGVPVSPDVGSGAVLMHVDIASWVPEAKEADAPFKESKGPVTLNPGLIQDTITRALFQQFGPGFGEAPAAPMQHPDVDSLSPRQREVLMLLGAGKSNAEIAEELSCSLNTVKRHVTAVLQKLRLPNRTRAAMLANQLNIRVKD</sequence>
<evidence type="ECO:0000259" key="4">
    <source>
        <dbReference type="PROSITE" id="PS50043"/>
    </source>
</evidence>
<dbReference type="PROSITE" id="PS00622">
    <property type="entry name" value="HTH_LUXR_1"/>
    <property type="match status" value="1"/>
</dbReference>
<evidence type="ECO:0000256" key="1">
    <source>
        <dbReference type="ARBA" id="ARBA00023015"/>
    </source>
</evidence>
<dbReference type="GO" id="GO:0003677">
    <property type="term" value="F:DNA binding"/>
    <property type="evidence" value="ECO:0007669"/>
    <property type="project" value="UniProtKB-KW"/>
</dbReference>
<gene>
    <name evidence="5" type="ORF">SAMN04488557_2385</name>
</gene>
<dbReference type="SMART" id="SM00421">
    <property type="entry name" value="HTH_LUXR"/>
    <property type="match status" value="1"/>
</dbReference>
<dbReference type="SUPFAM" id="SSF46894">
    <property type="entry name" value="C-terminal effector domain of the bipartite response regulators"/>
    <property type="match status" value="1"/>
</dbReference>
<evidence type="ECO:0000256" key="3">
    <source>
        <dbReference type="ARBA" id="ARBA00023163"/>
    </source>
</evidence>
<keyword evidence="6" id="KW-1185">Reference proteome</keyword>
<reference evidence="6" key="1">
    <citation type="submission" date="2016-10" db="EMBL/GenBank/DDBJ databases">
        <authorList>
            <person name="Varghese N."/>
            <person name="Submissions S."/>
        </authorList>
    </citation>
    <scope>NUCLEOTIDE SEQUENCE [LARGE SCALE GENOMIC DNA]</scope>
    <source>
        <strain evidence="6">DSM 1565</strain>
    </source>
</reference>
<protein>
    <submittedName>
        <fullName evidence="5">Regulatory protein, luxR family</fullName>
    </submittedName>
</protein>
<keyword evidence="3" id="KW-0804">Transcription</keyword>
<proteinExistence type="predicted"/>
<dbReference type="PANTHER" id="PTHR44688">
    <property type="entry name" value="DNA-BINDING TRANSCRIPTIONAL ACTIVATOR DEVR_DOSR"/>
    <property type="match status" value="1"/>
</dbReference>
<dbReference type="PRINTS" id="PR00038">
    <property type="entry name" value="HTHLUXR"/>
</dbReference>
<name>A0A1I7NJ28_9HYPH</name>
<feature type="domain" description="HTH luxR-type" evidence="4">
    <location>
        <begin position="140"/>
        <end position="205"/>
    </location>
</feature>
<dbReference type="GO" id="GO:0006355">
    <property type="term" value="P:regulation of DNA-templated transcription"/>
    <property type="evidence" value="ECO:0007669"/>
    <property type="project" value="InterPro"/>
</dbReference>